<dbReference type="AlphaFoldDB" id="A0A0M2V8Y8"/>
<accession>A0A0M2V8Y8</accession>
<organism evidence="1 2">
    <name type="scientific">Arsukibacterium ikkense</name>
    <dbReference type="NCBI Taxonomy" id="336831"/>
    <lineage>
        <taxon>Bacteria</taxon>
        <taxon>Pseudomonadati</taxon>
        <taxon>Pseudomonadota</taxon>
        <taxon>Gammaproteobacteria</taxon>
        <taxon>Chromatiales</taxon>
        <taxon>Chromatiaceae</taxon>
        <taxon>Arsukibacterium</taxon>
    </lineage>
</organism>
<dbReference type="EMBL" id="LAHO01000005">
    <property type="protein sequence ID" value="KKO46105.1"/>
    <property type="molecule type" value="Genomic_DNA"/>
</dbReference>
<comment type="caution">
    <text evidence="1">The sequence shown here is derived from an EMBL/GenBank/DDBJ whole genome shotgun (WGS) entry which is preliminary data.</text>
</comment>
<protein>
    <submittedName>
        <fullName evidence="1">Uncharacterized protein</fullName>
    </submittedName>
</protein>
<gene>
    <name evidence="1" type="ORF">WG68_07035</name>
</gene>
<evidence type="ECO:0000313" key="1">
    <source>
        <dbReference type="EMBL" id="KKO46105.1"/>
    </source>
</evidence>
<dbReference type="Proteomes" id="UP000034228">
    <property type="component" value="Unassembled WGS sequence"/>
</dbReference>
<name>A0A0M2V8Y8_9GAMM</name>
<evidence type="ECO:0000313" key="2">
    <source>
        <dbReference type="Proteomes" id="UP000034228"/>
    </source>
</evidence>
<keyword evidence="2" id="KW-1185">Reference proteome</keyword>
<sequence length="175" mass="19835">MKRKSEVYMKWIFFIVLLVPLTCSANWFGPKTYEDCIIQGMKGTTSNVAAQEIKKACRIKFPTPPKPKAKTQKITGHAANQALNNLRLSSAPNYFGRSDTDHKVEFHNPLEMWVTSITIEVRINDNEPIFYKTSANVKPLATGIAYFGIGLSEKSKITAWRVHEIDVSDQDPRVF</sequence>
<reference evidence="1 2" key="1">
    <citation type="submission" date="2015-03" db="EMBL/GenBank/DDBJ databases">
        <title>Draft genome sequences of two protease-producing strains of Arsukibacterium isolated from two cold and alkaline environments.</title>
        <authorList>
            <person name="Lylloff J.E."/>
            <person name="Skov L.B."/>
            <person name="Jepsen M."/>
            <person name="Hallin P.F."/>
            <person name="Sorensen S.J."/>
            <person name="Stougaard P."/>
            <person name="Glaring M.A."/>
        </authorList>
    </citation>
    <scope>NUCLEOTIDE SEQUENCE [LARGE SCALE GENOMIC DNA]</scope>
    <source>
        <strain evidence="1 2">GCM72</strain>
    </source>
</reference>
<proteinExistence type="predicted"/>
<dbReference type="STRING" id="336831.WG68_07035"/>